<evidence type="ECO:0000313" key="2">
    <source>
        <dbReference type="Proteomes" id="UP001194468"/>
    </source>
</evidence>
<proteinExistence type="predicted"/>
<feature type="non-terminal residue" evidence="1">
    <location>
        <position position="1"/>
    </location>
</feature>
<sequence>LQRAWIAIRWYYKKCDISNNIKLYVGKMELVISDHIDIIAPEQIMSPADIMDFTEGDVSGPFIGRQDLYTRWSMKVTTGRPMLEENASIPCQVCDKAYNPDKDEQRHCHGCNSWLHSRCLESLPKGSTRMKEVIVEMGKETKLSLDTDFIKLLCIPTLRGKSHGVVGNGLQTSWIWEELHQAQKARKEDIGIAWKTQVGPDTMNQANKSHVYCRCSMCERQGREWYL</sequence>
<reference evidence="1" key="2">
    <citation type="journal article" date="2020" name="Nat. Commun.">
        <title>Large-scale genome sequencing of mycorrhizal fungi provides insights into the early evolution of symbiotic traits.</title>
        <authorList>
            <person name="Miyauchi S."/>
            <person name="Kiss E."/>
            <person name="Kuo A."/>
            <person name="Drula E."/>
            <person name="Kohler A."/>
            <person name="Sanchez-Garcia M."/>
            <person name="Morin E."/>
            <person name="Andreopoulos B."/>
            <person name="Barry K.W."/>
            <person name="Bonito G."/>
            <person name="Buee M."/>
            <person name="Carver A."/>
            <person name="Chen C."/>
            <person name="Cichocki N."/>
            <person name="Clum A."/>
            <person name="Culley D."/>
            <person name="Crous P.W."/>
            <person name="Fauchery L."/>
            <person name="Girlanda M."/>
            <person name="Hayes R.D."/>
            <person name="Keri Z."/>
            <person name="LaButti K."/>
            <person name="Lipzen A."/>
            <person name="Lombard V."/>
            <person name="Magnuson J."/>
            <person name="Maillard F."/>
            <person name="Murat C."/>
            <person name="Nolan M."/>
            <person name="Ohm R.A."/>
            <person name="Pangilinan J."/>
            <person name="Pereira M.F."/>
            <person name="Perotto S."/>
            <person name="Peter M."/>
            <person name="Pfister S."/>
            <person name="Riley R."/>
            <person name="Sitrit Y."/>
            <person name="Stielow J.B."/>
            <person name="Szollosi G."/>
            <person name="Zifcakova L."/>
            <person name="Stursova M."/>
            <person name="Spatafora J.W."/>
            <person name="Tedersoo L."/>
            <person name="Vaario L.M."/>
            <person name="Yamada A."/>
            <person name="Yan M."/>
            <person name="Wang P."/>
            <person name="Xu J."/>
            <person name="Bruns T."/>
            <person name="Baldrian P."/>
            <person name="Vilgalys R."/>
            <person name="Dunand C."/>
            <person name="Henrissat B."/>
            <person name="Grigoriev I.V."/>
            <person name="Hibbett D."/>
            <person name="Nagy L.G."/>
            <person name="Martin F.M."/>
        </authorList>
    </citation>
    <scope>NUCLEOTIDE SEQUENCE</scope>
    <source>
        <strain evidence="1">BED1</strain>
    </source>
</reference>
<dbReference type="PANTHER" id="PTHR46364">
    <property type="entry name" value="OS08G0421900 PROTEIN"/>
    <property type="match status" value="1"/>
</dbReference>
<dbReference type="InterPro" id="IPR011011">
    <property type="entry name" value="Znf_FYVE_PHD"/>
</dbReference>
<dbReference type="Proteomes" id="UP001194468">
    <property type="component" value="Unassembled WGS sequence"/>
</dbReference>
<name>A0AAD4BPP0_BOLED</name>
<protein>
    <submittedName>
        <fullName evidence="1">Uncharacterized protein</fullName>
    </submittedName>
</protein>
<dbReference type="InterPro" id="IPR043151">
    <property type="entry name" value="BAH_sf"/>
</dbReference>
<comment type="caution">
    <text evidence="1">The sequence shown here is derived from an EMBL/GenBank/DDBJ whole genome shotgun (WGS) entry which is preliminary data.</text>
</comment>
<accession>A0AAD4BPP0</accession>
<dbReference type="AlphaFoldDB" id="A0AAD4BPP0"/>
<reference evidence="1" key="1">
    <citation type="submission" date="2019-10" db="EMBL/GenBank/DDBJ databases">
        <authorList>
            <consortium name="DOE Joint Genome Institute"/>
            <person name="Kuo A."/>
            <person name="Miyauchi S."/>
            <person name="Kiss E."/>
            <person name="Drula E."/>
            <person name="Kohler A."/>
            <person name="Sanchez-Garcia M."/>
            <person name="Andreopoulos B."/>
            <person name="Barry K.W."/>
            <person name="Bonito G."/>
            <person name="Buee M."/>
            <person name="Carver A."/>
            <person name="Chen C."/>
            <person name="Cichocki N."/>
            <person name="Clum A."/>
            <person name="Culley D."/>
            <person name="Crous P.W."/>
            <person name="Fauchery L."/>
            <person name="Girlanda M."/>
            <person name="Hayes R."/>
            <person name="Keri Z."/>
            <person name="LaButti K."/>
            <person name="Lipzen A."/>
            <person name="Lombard V."/>
            <person name="Magnuson J."/>
            <person name="Maillard F."/>
            <person name="Morin E."/>
            <person name="Murat C."/>
            <person name="Nolan M."/>
            <person name="Ohm R."/>
            <person name="Pangilinan J."/>
            <person name="Pereira M."/>
            <person name="Perotto S."/>
            <person name="Peter M."/>
            <person name="Riley R."/>
            <person name="Sitrit Y."/>
            <person name="Stielow B."/>
            <person name="Szollosi G."/>
            <person name="Zifcakova L."/>
            <person name="Stursova M."/>
            <person name="Spatafora J.W."/>
            <person name="Tedersoo L."/>
            <person name="Vaario L.-M."/>
            <person name="Yamada A."/>
            <person name="Yan M."/>
            <person name="Wang P."/>
            <person name="Xu J."/>
            <person name="Bruns T."/>
            <person name="Baldrian P."/>
            <person name="Vilgalys R."/>
            <person name="Henrissat B."/>
            <person name="Grigoriev I.V."/>
            <person name="Hibbett D."/>
            <person name="Nagy L.G."/>
            <person name="Martin F.M."/>
        </authorList>
    </citation>
    <scope>NUCLEOTIDE SEQUENCE</scope>
    <source>
        <strain evidence="1">BED1</strain>
    </source>
</reference>
<keyword evidence="2" id="KW-1185">Reference proteome</keyword>
<dbReference type="EMBL" id="WHUW01000024">
    <property type="protein sequence ID" value="KAF8435841.1"/>
    <property type="molecule type" value="Genomic_DNA"/>
</dbReference>
<dbReference type="Gene3D" id="2.30.30.490">
    <property type="match status" value="1"/>
</dbReference>
<dbReference type="SUPFAM" id="SSF57903">
    <property type="entry name" value="FYVE/PHD zinc finger"/>
    <property type="match status" value="1"/>
</dbReference>
<gene>
    <name evidence="1" type="ORF">L210DRAFT_870745</name>
</gene>
<evidence type="ECO:0000313" key="1">
    <source>
        <dbReference type="EMBL" id="KAF8435841.1"/>
    </source>
</evidence>
<organism evidence="1 2">
    <name type="scientific">Boletus edulis BED1</name>
    <dbReference type="NCBI Taxonomy" id="1328754"/>
    <lineage>
        <taxon>Eukaryota</taxon>
        <taxon>Fungi</taxon>
        <taxon>Dikarya</taxon>
        <taxon>Basidiomycota</taxon>
        <taxon>Agaricomycotina</taxon>
        <taxon>Agaricomycetes</taxon>
        <taxon>Agaricomycetidae</taxon>
        <taxon>Boletales</taxon>
        <taxon>Boletineae</taxon>
        <taxon>Boletaceae</taxon>
        <taxon>Boletoideae</taxon>
        <taxon>Boletus</taxon>
    </lineage>
</organism>